<dbReference type="GO" id="GO:0071786">
    <property type="term" value="P:endoplasmic reticulum tubular network organization"/>
    <property type="evidence" value="ECO:0007669"/>
    <property type="project" value="TreeGrafter"/>
</dbReference>
<name>A0A2R2MSK4_LINAN</name>
<dbReference type="GO" id="GO:0005783">
    <property type="term" value="C:endoplasmic reticulum"/>
    <property type="evidence" value="ECO:0007669"/>
    <property type="project" value="TreeGrafter"/>
</dbReference>
<dbReference type="OrthoDB" id="5581259at2759"/>
<dbReference type="Proteomes" id="UP000085678">
    <property type="component" value="Unplaced"/>
</dbReference>
<dbReference type="FunCoup" id="A0A2R2MSK4">
    <property type="interactions" value="2352"/>
</dbReference>
<reference evidence="9" key="1">
    <citation type="submission" date="2025-08" db="UniProtKB">
        <authorList>
            <consortium name="RefSeq"/>
        </authorList>
    </citation>
    <scope>IDENTIFICATION</scope>
    <source>
        <tissue evidence="9">Gonads</tissue>
    </source>
</reference>
<dbReference type="GeneID" id="106170545"/>
<evidence type="ECO:0000256" key="3">
    <source>
        <dbReference type="ARBA" id="ARBA00022692"/>
    </source>
</evidence>
<proteinExistence type="inferred from homology"/>
<accession>A0A2R2MSK4</accession>
<keyword evidence="8" id="KW-1185">Reference proteome</keyword>
<dbReference type="GO" id="GO:0061024">
    <property type="term" value="P:membrane organization"/>
    <property type="evidence" value="ECO:0007669"/>
    <property type="project" value="TreeGrafter"/>
</dbReference>
<feature type="transmembrane region" description="Helical" evidence="7">
    <location>
        <begin position="43"/>
        <end position="62"/>
    </location>
</feature>
<protein>
    <submittedName>
        <fullName evidence="9">Transmembrane protein 33-like</fullName>
    </submittedName>
</protein>
<dbReference type="RefSeq" id="XP_023932982.1">
    <property type="nucleotide sequence ID" value="XM_024077214.1"/>
</dbReference>
<dbReference type="AlphaFoldDB" id="A0A2R2MSK4"/>
<sequence length="268" mass="30969">MAETDDGATRRPGEDTSNTSTQGYNWNEVIAHMKANKIESGLWLTRICSVFFSILFIFPITGGNPQSYYQKALISNAATSALRLHQRLPNFQMSREFFTQMFQEDSCHYLFFSLILMTVYPMTMALVPIFLFALLHASSFTRALLDKLGPNSLQLVRNLIGKLDGQQVSILRFVACTEIFIMPTSIFMIFTGRASLLFPFLYYRFLSLRYTSRRNPYCRTLFWELRMTIEHLVNKPQCPQAVRNLTFKGIAFVNRLAPTYVTQQQQQQ</sequence>
<evidence type="ECO:0000313" key="9">
    <source>
        <dbReference type="RefSeq" id="XP_023932982.1"/>
    </source>
</evidence>
<comment type="similarity">
    <text evidence="2">Belongs to the PER33/POM33 family.</text>
</comment>
<evidence type="ECO:0000256" key="4">
    <source>
        <dbReference type="ARBA" id="ARBA00022989"/>
    </source>
</evidence>
<organism evidence="8 9">
    <name type="scientific">Lingula anatina</name>
    <name type="common">Brachiopod</name>
    <name type="synonym">Lingula unguis</name>
    <dbReference type="NCBI Taxonomy" id="7574"/>
    <lineage>
        <taxon>Eukaryota</taxon>
        <taxon>Metazoa</taxon>
        <taxon>Spiralia</taxon>
        <taxon>Lophotrochozoa</taxon>
        <taxon>Brachiopoda</taxon>
        <taxon>Linguliformea</taxon>
        <taxon>Lingulata</taxon>
        <taxon>Lingulida</taxon>
        <taxon>Linguloidea</taxon>
        <taxon>Lingulidae</taxon>
        <taxon>Lingula</taxon>
    </lineage>
</organism>
<dbReference type="PANTHER" id="PTHR12703">
    <property type="entry name" value="TRANSMEMBRANE PROTEIN 33"/>
    <property type="match status" value="1"/>
</dbReference>
<evidence type="ECO:0000313" key="8">
    <source>
        <dbReference type="Proteomes" id="UP000085678"/>
    </source>
</evidence>
<evidence type="ECO:0000256" key="6">
    <source>
        <dbReference type="SAM" id="MobiDB-lite"/>
    </source>
</evidence>
<dbReference type="InterPro" id="IPR005344">
    <property type="entry name" value="TMEM33/Pom33"/>
</dbReference>
<feature type="transmembrane region" description="Helical" evidence="7">
    <location>
        <begin position="179"/>
        <end position="203"/>
    </location>
</feature>
<evidence type="ECO:0000256" key="7">
    <source>
        <dbReference type="SAM" id="Phobius"/>
    </source>
</evidence>
<dbReference type="GO" id="GO:0016020">
    <property type="term" value="C:membrane"/>
    <property type="evidence" value="ECO:0007669"/>
    <property type="project" value="UniProtKB-SubCell"/>
</dbReference>
<evidence type="ECO:0000256" key="5">
    <source>
        <dbReference type="ARBA" id="ARBA00023136"/>
    </source>
</evidence>
<evidence type="ECO:0000256" key="1">
    <source>
        <dbReference type="ARBA" id="ARBA00004141"/>
    </source>
</evidence>
<comment type="subcellular location">
    <subcellularLocation>
        <location evidence="1">Membrane</location>
        <topology evidence="1">Multi-pass membrane protein</topology>
    </subcellularLocation>
</comment>
<keyword evidence="3 7" id="KW-0812">Transmembrane</keyword>
<feature type="region of interest" description="Disordered" evidence="6">
    <location>
        <begin position="1"/>
        <end position="21"/>
    </location>
</feature>
<dbReference type="InterPro" id="IPR051645">
    <property type="entry name" value="PER33/POM33_regulator"/>
</dbReference>
<gene>
    <name evidence="9" type="primary">LOC106170545</name>
</gene>
<dbReference type="STRING" id="7574.A0A2R2MSK4"/>
<feature type="transmembrane region" description="Helical" evidence="7">
    <location>
        <begin position="107"/>
        <end position="135"/>
    </location>
</feature>
<dbReference type="PANTHER" id="PTHR12703:SF4">
    <property type="entry name" value="TRANSMEMBRANE PROTEIN 33"/>
    <property type="match status" value="1"/>
</dbReference>
<keyword evidence="5 7" id="KW-0472">Membrane</keyword>
<dbReference type="InParanoid" id="A0A2R2MSK4"/>
<dbReference type="KEGG" id="lak:106170545"/>
<evidence type="ECO:0000256" key="2">
    <source>
        <dbReference type="ARBA" id="ARBA00007322"/>
    </source>
</evidence>
<dbReference type="Pfam" id="PF03661">
    <property type="entry name" value="TMEM33_Pom33"/>
    <property type="match status" value="1"/>
</dbReference>
<keyword evidence="4 7" id="KW-1133">Transmembrane helix</keyword>